<dbReference type="EMBL" id="DYUD01000022">
    <property type="protein sequence ID" value="HJG89159.1"/>
    <property type="molecule type" value="Genomic_DNA"/>
</dbReference>
<keyword evidence="1" id="KW-0732">Signal</keyword>
<dbReference type="Proteomes" id="UP000757103">
    <property type="component" value="Unassembled WGS sequence"/>
</dbReference>
<evidence type="ECO:0008006" key="4">
    <source>
        <dbReference type="Google" id="ProtNLM"/>
    </source>
</evidence>
<proteinExistence type="predicted"/>
<dbReference type="RefSeq" id="WP_273306202.1">
    <property type="nucleotide sequence ID" value="NZ_DYUD01000022.1"/>
</dbReference>
<feature type="signal peptide" evidence="1">
    <location>
        <begin position="1"/>
        <end position="23"/>
    </location>
</feature>
<dbReference type="AlphaFoldDB" id="A0A921MRE6"/>
<name>A0A921MRE6_9BACT</name>
<reference evidence="2" key="1">
    <citation type="journal article" date="2021" name="PeerJ">
        <title>Extensive microbial diversity within the chicken gut microbiome revealed by metagenomics and culture.</title>
        <authorList>
            <person name="Gilroy R."/>
            <person name="Ravi A."/>
            <person name="Getino M."/>
            <person name="Pursley I."/>
            <person name="Horton D.L."/>
            <person name="Alikhan N.F."/>
            <person name="Baker D."/>
            <person name="Gharbi K."/>
            <person name="Hall N."/>
            <person name="Watson M."/>
            <person name="Adriaenssens E.M."/>
            <person name="Foster-Nyarko E."/>
            <person name="Jarju S."/>
            <person name="Secka A."/>
            <person name="Antonio M."/>
            <person name="Oren A."/>
            <person name="Chaudhuri R.R."/>
            <person name="La Ragione R."/>
            <person name="Hildebrand F."/>
            <person name="Pallen M.J."/>
        </authorList>
    </citation>
    <scope>NUCLEOTIDE SEQUENCE</scope>
    <source>
        <strain evidence="2">CHK121-7720</strain>
    </source>
</reference>
<evidence type="ECO:0000256" key="1">
    <source>
        <dbReference type="SAM" id="SignalP"/>
    </source>
</evidence>
<protein>
    <recommendedName>
        <fullName evidence="4">Phosphate-selective porin O and P</fullName>
    </recommendedName>
</protein>
<evidence type="ECO:0000313" key="2">
    <source>
        <dbReference type="EMBL" id="HJG89159.1"/>
    </source>
</evidence>
<organism evidence="2 3">
    <name type="scientific">Barnesiella viscericola</name>
    <dbReference type="NCBI Taxonomy" id="397865"/>
    <lineage>
        <taxon>Bacteria</taxon>
        <taxon>Pseudomonadati</taxon>
        <taxon>Bacteroidota</taxon>
        <taxon>Bacteroidia</taxon>
        <taxon>Bacteroidales</taxon>
        <taxon>Barnesiellaceae</taxon>
        <taxon>Barnesiella</taxon>
    </lineage>
</organism>
<comment type="caution">
    <text evidence="2">The sequence shown here is derived from an EMBL/GenBank/DDBJ whole genome shotgun (WGS) entry which is preliminary data.</text>
</comment>
<feature type="chain" id="PRO_5037249732" description="Phosphate-selective porin O and P" evidence="1">
    <location>
        <begin position="24"/>
        <end position="359"/>
    </location>
</feature>
<evidence type="ECO:0000313" key="3">
    <source>
        <dbReference type="Proteomes" id="UP000757103"/>
    </source>
</evidence>
<gene>
    <name evidence="2" type="ORF">K8U91_06785</name>
</gene>
<sequence length="359" mass="41594">MNCRRTHILLVVTLLAALLPARAQQVAWSVDLTAFFDNREYGYSKVESQTLFGTRLSPEIGVRIGHSAIMAGASWVQPIDGSTENARIHPTVYYRYSSPRFRMSMGMFPRTQLIENEPAILQYDSLTYYRPNIAGALFQYVHPKGFAELYVDWRQVQTEVKREAFMVVFNGRWQPLPYLFAGGHLVMNHLARPRHSDDRYTVTDNLIVSPYVGIDLTPYTPLDTLTLKVGYHLSLDRLRNVGTWHHPQGLLVDLRAEWRFLGLHNIFYKGGAQMPLYSQLGSQLNQGDPFYQSPTYNRTDIYAYLFRKSYLNCLASFNLHYTPGNLDFQQQLVLRFYLDDQAWKERKTAKNRGYLKNIL</sequence>
<accession>A0A921MRE6</accession>
<reference evidence="2" key="2">
    <citation type="submission" date="2021-09" db="EMBL/GenBank/DDBJ databases">
        <authorList>
            <person name="Gilroy R."/>
        </authorList>
    </citation>
    <scope>NUCLEOTIDE SEQUENCE</scope>
    <source>
        <strain evidence="2">CHK121-7720</strain>
    </source>
</reference>